<organism evidence="2 3">
    <name type="scientific">Dactylonectria macrodidyma</name>
    <dbReference type="NCBI Taxonomy" id="307937"/>
    <lineage>
        <taxon>Eukaryota</taxon>
        <taxon>Fungi</taxon>
        <taxon>Dikarya</taxon>
        <taxon>Ascomycota</taxon>
        <taxon>Pezizomycotina</taxon>
        <taxon>Sordariomycetes</taxon>
        <taxon>Hypocreomycetidae</taxon>
        <taxon>Hypocreales</taxon>
        <taxon>Nectriaceae</taxon>
        <taxon>Dactylonectria</taxon>
    </lineage>
</organism>
<name>A0A9P9IWS9_9HYPO</name>
<dbReference type="Proteomes" id="UP000738349">
    <property type="component" value="Unassembled WGS sequence"/>
</dbReference>
<dbReference type="AlphaFoldDB" id="A0A9P9IWS9"/>
<reference evidence="2" key="1">
    <citation type="journal article" date="2021" name="Nat. Commun.">
        <title>Genetic determinants of endophytism in the Arabidopsis root mycobiome.</title>
        <authorList>
            <person name="Mesny F."/>
            <person name="Miyauchi S."/>
            <person name="Thiergart T."/>
            <person name="Pickel B."/>
            <person name="Atanasova L."/>
            <person name="Karlsson M."/>
            <person name="Huettel B."/>
            <person name="Barry K.W."/>
            <person name="Haridas S."/>
            <person name="Chen C."/>
            <person name="Bauer D."/>
            <person name="Andreopoulos W."/>
            <person name="Pangilinan J."/>
            <person name="LaButti K."/>
            <person name="Riley R."/>
            <person name="Lipzen A."/>
            <person name="Clum A."/>
            <person name="Drula E."/>
            <person name="Henrissat B."/>
            <person name="Kohler A."/>
            <person name="Grigoriev I.V."/>
            <person name="Martin F.M."/>
            <person name="Hacquard S."/>
        </authorList>
    </citation>
    <scope>NUCLEOTIDE SEQUENCE</scope>
    <source>
        <strain evidence="2">MPI-CAGE-AT-0147</strain>
    </source>
</reference>
<dbReference type="InterPro" id="IPR002018">
    <property type="entry name" value="CarbesteraseB"/>
</dbReference>
<evidence type="ECO:0000313" key="2">
    <source>
        <dbReference type="EMBL" id="KAH7133865.1"/>
    </source>
</evidence>
<comment type="caution">
    <text evidence="2">The sequence shown here is derived from an EMBL/GenBank/DDBJ whole genome shotgun (WGS) entry which is preliminary data.</text>
</comment>
<dbReference type="GO" id="GO:0016787">
    <property type="term" value="F:hydrolase activity"/>
    <property type="evidence" value="ECO:0007669"/>
    <property type="project" value="UniProtKB-KW"/>
</dbReference>
<dbReference type="InterPro" id="IPR029058">
    <property type="entry name" value="AB_hydrolase_fold"/>
</dbReference>
<evidence type="ECO:0000313" key="3">
    <source>
        <dbReference type="Proteomes" id="UP000738349"/>
    </source>
</evidence>
<evidence type="ECO:0000259" key="1">
    <source>
        <dbReference type="Pfam" id="PF00135"/>
    </source>
</evidence>
<dbReference type="OrthoDB" id="3200163at2759"/>
<dbReference type="PANTHER" id="PTHR11559">
    <property type="entry name" value="CARBOXYLESTERASE"/>
    <property type="match status" value="1"/>
</dbReference>
<proteinExistence type="predicted"/>
<sequence>MTFPYYHSSLSSTLRAADLGCAAHFRGIKYGIIPRRFANPEPLADYPAELDCTTYGPRCPQTQVDVTYLLRIPPSISIAPEPEDEFGCLNLDVMVPKTALAEGRRLPVVVWIHGGSQAVTFGSAASGVCDPTAIVNDSIRLGKPLIFVSVQYRLNIFAFGGESNEQNLALKDQLLALKWVQHHISALNGDPENVTLAGESAGAVYCHALLVMKAPAKQAILSSGSLYLSPPQPAERASLLRDSVKRQLEELGGFDLRSASAQLLVDALTRTGIQSWFLQTEPSLDRWWEETGISKSVLLSHVQDESVIWRNGILAAGTDSIINAFSLAEDDSDELKNMYQIYSNRSSAATTGALDFINDYRFVLPIIKMACLWRDHGKRVFQSLIDEANPWQPSSGAHHAVDLLLLFGGFDMSASPGAEEIGQKMRERWIKFISGEDPWPSESSGVFGPHGRFEELDDVQMRTRRRGSHLMKLDGMDSVRTDRVFSALAAGRVSLSN</sequence>
<dbReference type="Pfam" id="PF00135">
    <property type="entry name" value="COesterase"/>
    <property type="match status" value="1"/>
</dbReference>
<accession>A0A9P9IWS9</accession>
<keyword evidence="3" id="KW-1185">Reference proteome</keyword>
<dbReference type="InterPro" id="IPR050309">
    <property type="entry name" value="Type-B_Carboxylest/Lipase"/>
</dbReference>
<dbReference type="Gene3D" id="3.40.50.1820">
    <property type="entry name" value="alpha/beta hydrolase"/>
    <property type="match status" value="1"/>
</dbReference>
<feature type="domain" description="Carboxylesterase type B" evidence="1">
    <location>
        <begin position="23"/>
        <end position="443"/>
    </location>
</feature>
<dbReference type="EMBL" id="JAGMUV010000015">
    <property type="protein sequence ID" value="KAH7133865.1"/>
    <property type="molecule type" value="Genomic_DNA"/>
</dbReference>
<protein>
    <submittedName>
        <fullName evidence="2">Alpha/Beta hydrolase protein</fullName>
    </submittedName>
</protein>
<gene>
    <name evidence="2" type="ORF">EDB81DRAFT_904244</name>
</gene>
<dbReference type="SUPFAM" id="SSF53474">
    <property type="entry name" value="alpha/beta-Hydrolases"/>
    <property type="match status" value="1"/>
</dbReference>
<keyword evidence="2" id="KW-0378">Hydrolase</keyword>